<dbReference type="Pfam" id="PF08375">
    <property type="entry name" value="Rpn3_C"/>
    <property type="match status" value="1"/>
</dbReference>
<evidence type="ECO:0000313" key="5">
    <source>
        <dbReference type="EMBL" id="GJJ15082.1"/>
    </source>
</evidence>
<dbReference type="SMART" id="SM00753">
    <property type="entry name" value="PAM"/>
    <property type="match status" value="1"/>
</dbReference>
<dbReference type="SUPFAM" id="SSF46785">
    <property type="entry name" value="Winged helix' DNA-binding domain"/>
    <property type="match status" value="1"/>
</dbReference>
<dbReference type="InterPro" id="IPR000717">
    <property type="entry name" value="PCI_dom"/>
</dbReference>
<feature type="compositionally biased region" description="Basic and acidic residues" evidence="3">
    <location>
        <begin position="1"/>
        <end position="18"/>
    </location>
</feature>
<proteinExistence type="inferred from homology"/>
<dbReference type="PROSITE" id="PS50250">
    <property type="entry name" value="PCI"/>
    <property type="match status" value="1"/>
</dbReference>
<dbReference type="Gene3D" id="1.25.40.570">
    <property type="match status" value="1"/>
</dbReference>
<name>A0AAV5AMR7_9AGAM</name>
<evidence type="ECO:0000256" key="3">
    <source>
        <dbReference type="SAM" id="MobiDB-lite"/>
    </source>
</evidence>
<dbReference type="SMART" id="SM00088">
    <property type="entry name" value="PINT"/>
    <property type="match status" value="1"/>
</dbReference>
<dbReference type="AlphaFoldDB" id="A0AAV5AMR7"/>
<dbReference type="GO" id="GO:0006511">
    <property type="term" value="P:ubiquitin-dependent protein catabolic process"/>
    <property type="evidence" value="ECO:0007669"/>
    <property type="project" value="TreeGrafter"/>
</dbReference>
<keyword evidence="2" id="KW-0647">Proteasome</keyword>
<dbReference type="InterPro" id="IPR036390">
    <property type="entry name" value="WH_DNA-bd_sf"/>
</dbReference>
<feature type="region of interest" description="Disordered" evidence="3">
    <location>
        <begin position="1"/>
        <end position="31"/>
    </location>
</feature>
<dbReference type="Pfam" id="PF01399">
    <property type="entry name" value="PCI"/>
    <property type="match status" value="1"/>
</dbReference>
<dbReference type="Proteomes" id="UP001050691">
    <property type="component" value="Unassembled WGS sequence"/>
</dbReference>
<dbReference type="InterPro" id="IPR050756">
    <property type="entry name" value="CSN3"/>
</dbReference>
<dbReference type="GO" id="GO:0042176">
    <property type="term" value="P:regulation of protein catabolic process"/>
    <property type="evidence" value="ECO:0007669"/>
    <property type="project" value="InterPro"/>
</dbReference>
<dbReference type="PANTHER" id="PTHR10758:SF2">
    <property type="entry name" value="26S PROTEASOME NON-ATPASE REGULATORY SUBUNIT 3"/>
    <property type="match status" value="1"/>
</dbReference>
<protein>
    <recommendedName>
        <fullName evidence="4">PCI domain-containing protein</fullName>
    </recommendedName>
</protein>
<dbReference type="InterPro" id="IPR057985">
    <property type="entry name" value="TPR_PSMD3_N"/>
</dbReference>
<dbReference type="PANTHER" id="PTHR10758">
    <property type="entry name" value="26S PROTEASOME NON-ATPASE REGULATORY SUBUNIT 3/COP9 SIGNALOSOME COMPLEX SUBUNIT 3"/>
    <property type="match status" value="1"/>
</dbReference>
<reference evidence="5" key="1">
    <citation type="submission" date="2021-10" db="EMBL/GenBank/DDBJ databases">
        <title>De novo Genome Assembly of Clathrus columnatus (Basidiomycota, Fungi) Using Illumina and Nanopore Sequence Data.</title>
        <authorList>
            <person name="Ogiso-Tanaka E."/>
            <person name="Itagaki H."/>
            <person name="Hosoya T."/>
            <person name="Hosaka K."/>
        </authorList>
    </citation>
    <scope>NUCLEOTIDE SEQUENCE</scope>
    <source>
        <strain evidence="5">MO-923</strain>
    </source>
</reference>
<dbReference type="GO" id="GO:0008541">
    <property type="term" value="C:proteasome regulatory particle, lid subcomplex"/>
    <property type="evidence" value="ECO:0007669"/>
    <property type="project" value="TreeGrafter"/>
</dbReference>
<feature type="region of interest" description="Disordered" evidence="3">
    <location>
        <begin position="524"/>
        <end position="553"/>
    </location>
</feature>
<dbReference type="Pfam" id="PF25573">
    <property type="entry name" value="TPR_PSMD3_N"/>
    <property type="match status" value="2"/>
</dbReference>
<sequence>MSKTTAKDVEMKDEESKTQEAPSTPKPVPLTPAEEIKANITLIERAVSTLEPRFTNRVLRGLTHSRRKVNEEILREVINDIYKDSPTGKSILGGLSGHVSESSTMEIDFTSTRSGQKPSTSAEPLPETEIYLRLLILYYIIDSVSNLPRKRSGNPENTKLSGDSEALHARAVAFGHATVERIRSLNRRSLDPISAKVWFALGRVYEIKGNLPDLRLLLLDAQRTASLRHDIETLATLINLILRSYLLTSSYDAASTFLSKAAYPDSSLISSTTPHGATTNGTLVTSTTQLLSNSTSSPTQLARYLYYVGRIRAIELSYTAAHNHLLQAVRRAPKAEQAPGFWQEVHKWLVVVELLMGDIPERGTFRHPVLRKALEGYFEIVKAVRTGSLSQFQNTLSTYSKAFNADKTYTFILRLRQNVIKTGIRRLSLAYSRISLREICVKLHLDSEEDAEYIVGKAIRDGVIEGRIVHERGWLECGSQSKGAYGVEVTDSFNRRVGFCMQLHNESVKAMRYPLNAHRKELAAAEGAREREKELAKEIQEGDIGDDSDLGDF</sequence>
<feature type="domain" description="PCI" evidence="4">
    <location>
        <begin position="292"/>
        <end position="482"/>
    </location>
</feature>
<accession>A0AAV5AMR7</accession>
<gene>
    <name evidence="5" type="ORF">Clacol_009357</name>
</gene>
<feature type="compositionally biased region" description="Acidic residues" evidence="3">
    <location>
        <begin position="541"/>
        <end position="553"/>
    </location>
</feature>
<dbReference type="GO" id="GO:0030234">
    <property type="term" value="F:enzyme regulator activity"/>
    <property type="evidence" value="ECO:0007669"/>
    <property type="project" value="InterPro"/>
</dbReference>
<comment type="caution">
    <text evidence="5">The sequence shown here is derived from an EMBL/GenBank/DDBJ whole genome shotgun (WGS) entry which is preliminary data.</text>
</comment>
<evidence type="ECO:0000313" key="6">
    <source>
        <dbReference type="Proteomes" id="UP001050691"/>
    </source>
</evidence>
<keyword evidence="6" id="KW-1185">Reference proteome</keyword>
<feature type="compositionally biased region" description="Basic and acidic residues" evidence="3">
    <location>
        <begin position="524"/>
        <end position="540"/>
    </location>
</feature>
<evidence type="ECO:0000256" key="2">
    <source>
        <dbReference type="ARBA" id="ARBA00022942"/>
    </source>
</evidence>
<comment type="similarity">
    <text evidence="1">Belongs to the proteasome subunit S3 family.</text>
</comment>
<dbReference type="EMBL" id="BPWL01000010">
    <property type="protein sequence ID" value="GJJ15082.1"/>
    <property type="molecule type" value="Genomic_DNA"/>
</dbReference>
<evidence type="ECO:0000256" key="1">
    <source>
        <dbReference type="ARBA" id="ARBA00007912"/>
    </source>
</evidence>
<dbReference type="InterPro" id="IPR013586">
    <property type="entry name" value="PSMD3_C"/>
</dbReference>
<evidence type="ECO:0000259" key="4">
    <source>
        <dbReference type="PROSITE" id="PS50250"/>
    </source>
</evidence>
<organism evidence="5 6">
    <name type="scientific">Clathrus columnatus</name>
    <dbReference type="NCBI Taxonomy" id="1419009"/>
    <lineage>
        <taxon>Eukaryota</taxon>
        <taxon>Fungi</taxon>
        <taxon>Dikarya</taxon>
        <taxon>Basidiomycota</taxon>
        <taxon>Agaricomycotina</taxon>
        <taxon>Agaricomycetes</taxon>
        <taxon>Phallomycetidae</taxon>
        <taxon>Phallales</taxon>
        <taxon>Clathraceae</taxon>
        <taxon>Clathrus</taxon>
    </lineage>
</organism>